<evidence type="ECO:0000256" key="1">
    <source>
        <dbReference type="SAM" id="MobiDB-lite"/>
    </source>
</evidence>
<feature type="compositionally biased region" description="Polar residues" evidence="1">
    <location>
        <begin position="171"/>
        <end position="181"/>
    </location>
</feature>
<evidence type="ECO:0000313" key="4">
    <source>
        <dbReference type="Proteomes" id="UP000085678"/>
    </source>
</evidence>
<sequence>MFTVAISLIIPLAIFVGVITGAASQVRNTSCAGRYISPAGECVRYRTCSSEGQYIREAGNETQDNKCFCDGSNRFAPQEPKKCFEENNPNSCLCLQCPPETLLNITENGVFVEKFDLKEHCVTLKEERILPSDDCAGWKIAFGVVLVLAVITIGILSNFLRKCRQEKGINQTKEMPLQESTQTDEESEKVGSPTSEELLKEDKYIDMKAHKADSNTEKQTFQEHHDAEIQDLKQHHDAEIQDLKRHKLAVPVSCDGSDEENAPS</sequence>
<keyword evidence="2" id="KW-0472">Membrane</keyword>
<proteinExistence type="predicted"/>
<feature type="transmembrane region" description="Helical" evidence="2">
    <location>
        <begin position="140"/>
        <end position="160"/>
    </location>
</feature>
<organism evidence="4 6">
    <name type="scientific">Lingula anatina</name>
    <name type="common">Brachiopod</name>
    <name type="synonym">Lingula unguis</name>
    <dbReference type="NCBI Taxonomy" id="7574"/>
    <lineage>
        <taxon>Eukaryota</taxon>
        <taxon>Metazoa</taxon>
        <taxon>Spiralia</taxon>
        <taxon>Lophotrochozoa</taxon>
        <taxon>Brachiopoda</taxon>
        <taxon>Linguliformea</taxon>
        <taxon>Lingulata</taxon>
        <taxon>Lingulida</taxon>
        <taxon>Linguloidea</taxon>
        <taxon>Lingulidae</taxon>
        <taxon>Lingula</taxon>
    </lineage>
</organism>
<evidence type="ECO:0000313" key="5">
    <source>
        <dbReference type="RefSeq" id="XP_013417390.1"/>
    </source>
</evidence>
<keyword evidence="2" id="KW-0812">Transmembrane</keyword>
<evidence type="ECO:0000256" key="2">
    <source>
        <dbReference type="SAM" id="Phobius"/>
    </source>
</evidence>
<keyword evidence="3" id="KW-0732">Signal</keyword>
<dbReference type="KEGG" id="lak:106178656"/>
<dbReference type="Proteomes" id="UP000085678">
    <property type="component" value="Unplaced"/>
</dbReference>
<evidence type="ECO:0000313" key="6">
    <source>
        <dbReference type="RefSeq" id="XP_013417398.1"/>
    </source>
</evidence>
<keyword evidence="4" id="KW-1185">Reference proteome</keyword>
<dbReference type="RefSeq" id="XP_013417398.1">
    <property type="nucleotide sequence ID" value="XM_013561944.1"/>
</dbReference>
<reference evidence="5 6" key="1">
    <citation type="submission" date="2025-04" db="UniProtKB">
        <authorList>
            <consortium name="RefSeq"/>
        </authorList>
    </citation>
    <scope>IDENTIFICATION</scope>
    <source>
        <tissue evidence="5 6">Gonads</tissue>
    </source>
</reference>
<dbReference type="AlphaFoldDB" id="A0A1S3K437"/>
<evidence type="ECO:0000256" key="3">
    <source>
        <dbReference type="SAM" id="SignalP"/>
    </source>
</evidence>
<gene>
    <name evidence="5 6 7" type="primary">LOC106178656</name>
</gene>
<keyword evidence="2" id="KW-1133">Transmembrane helix</keyword>
<evidence type="ECO:0000313" key="7">
    <source>
        <dbReference type="RefSeq" id="XP_013417415.1"/>
    </source>
</evidence>
<protein>
    <submittedName>
        <fullName evidence="5 6">Uncharacterized protein LOC106178656</fullName>
    </submittedName>
</protein>
<dbReference type="RefSeq" id="XP_013417390.1">
    <property type="nucleotide sequence ID" value="XM_013561936.1"/>
</dbReference>
<accession>A0A1S3K437</accession>
<dbReference type="RefSeq" id="XP_013417415.1">
    <property type="nucleotide sequence ID" value="XM_013561961.1"/>
</dbReference>
<feature type="signal peptide" evidence="3">
    <location>
        <begin position="1"/>
        <end position="24"/>
    </location>
</feature>
<dbReference type="GeneID" id="106178656"/>
<name>A0A1S3K437_LINAN</name>
<feature type="chain" id="PRO_5014545984" evidence="3">
    <location>
        <begin position="25"/>
        <end position="264"/>
    </location>
</feature>
<feature type="region of interest" description="Disordered" evidence="1">
    <location>
        <begin position="171"/>
        <end position="202"/>
    </location>
</feature>